<comment type="caution">
    <text evidence="1">The sequence shown here is derived from an EMBL/GenBank/DDBJ whole genome shotgun (WGS) entry which is preliminary data.</text>
</comment>
<dbReference type="EMBL" id="MU003498">
    <property type="protein sequence ID" value="KAF2474083.1"/>
    <property type="molecule type" value="Genomic_DNA"/>
</dbReference>
<reference evidence="1" key="1">
    <citation type="journal article" date="2020" name="Stud. Mycol.">
        <title>101 Dothideomycetes genomes: a test case for predicting lifestyles and emergence of pathogens.</title>
        <authorList>
            <person name="Haridas S."/>
            <person name="Albert R."/>
            <person name="Binder M."/>
            <person name="Bloem J."/>
            <person name="Labutti K."/>
            <person name="Salamov A."/>
            <person name="Andreopoulos B."/>
            <person name="Baker S."/>
            <person name="Barry K."/>
            <person name="Bills G."/>
            <person name="Bluhm B."/>
            <person name="Cannon C."/>
            <person name="Castanera R."/>
            <person name="Culley D."/>
            <person name="Daum C."/>
            <person name="Ezra D."/>
            <person name="Gonzalez J."/>
            <person name="Henrissat B."/>
            <person name="Kuo A."/>
            <person name="Liang C."/>
            <person name="Lipzen A."/>
            <person name="Lutzoni F."/>
            <person name="Magnuson J."/>
            <person name="Mondo S."/>
            <person name="Nolan M."/>
            <person name="Ohm R."/>
            <person name="Pangilinan J."/>
            <person name="Park H.-J."/>
            <person name="Ramirez L."/>
            <person name="Alfaro M."/>
            <person name="Sun H."/>
            <person name="Tritt A."/>
            <person name="Yoshinaga Y."/>
            <person name="Zwiers L.-H."/>
            <person name="Turgeon B."/>
            <person name="Goodwin S."/>
            <person name="Spatafora J."/>
            <person name="Crous P."/>
            <person name="Grigoriev I."/>
        </authorList>
    </citation>
    <scope>NUCLEOTIDE SEQUENCE</scope>
    <source>
        <strain evidence="1">ATCC 200398</strain>
    </source>
</reference>
<evidence type="ECO:0000313" key="2">
    <source>
        <dbReference type="Proteomes" id="UP000799755"/>
    </source>
</evidence>
<name>A0ACB6R5H4_9PLEO</name>
<accession>A0ACB6R5H4</accession>
<evidence type="ECO:0000313" key="1">
    <source>
        <dbReference type="EMBL" id="KAF2474083.1"/>
    </source>
</evidence>
<proteinExistence type="predicted"/>
<organism evidence="1 2">
    <name type="scientific">Lindgomyces ingoldianus</name>
    <dbReference type="NCBI Taxonomy" id="673940"/>
    <lineage>
        <taxon>Eukaryota</taxon>
        <taxon>Fungi</taxon>
        <taxon>Dikarya</taxon>
        <taxon>Ascomycota</taxon>
        <taxon>Pezizomycotina</taxon>
        <taxon>Dothideomycetes</taxon>
        <taxon>Pleosporomycetidae</taxon>
        <taxon>Pleosporales</taxon>
        <taxon>Lindgomycetaceae</taxon>
        <taxon>Lindgomyces</taxon>
    </lineage>
</organism>
<keyword evidence="2" id="KW-1185">Reference proteome</keyword>
<sequence>MSQAQAKRAILLAIGVGSGVLIWSGRVSAAAEEPSLEVVECFGVGESSSPSYSLSSSACASSLEKSSLLGGFSDEKAPLNHRFHSLSSTVRSASALLLFLILYLHERKPLYNRHRHADILVASCIFAELRVDASQSLRALITFGSLGLPPRKQTAGIGHGAGRVLALGCLAPDLELDFVLRFNDILLEDGDNIFQYGVLCCQALLLLCKAISEYCEVIAIFHSLFSRFNCGRSPFIPLLILLSAIVDSVTIASRSSRNRRRRPSTSDPREACVEATCWLKPFSIDLGLMSKLIFASRSYSSISAMVFGLVADLLELLVSVEGVSPRAAILGIFEIISAAKEGVVGGVAGMLSIIKFEVEVDVTVVVIVVMSTTYIVCPPVHPGHHQFPPISLRTPTVTNGGEYSHRHDVLHPTNYRKFMRSSISLFCLMPTQPDYITVVLVQKEIYAIIAFVFHNNGKQAHANEYEIGLKTWVLKHDEREQKTFAIGRIKMIPLPINGFPFVQENALRRKICGSLEGSCRLYTRPSISLPDWLSTINYTCLVFNIATRQSFIAYNTNYNALFGHESLAFKGGSCSSLV</sequence>
<dbReference type="Proteomes" id="UP000799755">
    <property type="component" value="Unassembled WGS sequence"/>
</dbReference>
<protein>
    <submittedName>
        <fullName evidence="1">Uncharacterized protein</fullName>
    </submittedName>
</protein>
<gene>
    <name evidence="1" type="ORF">BDR25DRAFT_351622</name>
</gene>